<sequence length="247" mass="28351">MVDPNRQYDYGARFYDAEIGRWNVVDPLAEKMRRHSPYNYVFNNPMRFIDPDGMIPDDYGLDEAGNIIFLRETKDKTDRLIVLDKNKRETEKSIEVEEGILNNEKKAISSSGKEYSYFSVKGDKQATELFEFVANNSKVEWGHVKYEKESNYLSTSNKGNFEVGANHLAKGLGEKRKLIREVNHSHPNSIQGPSGYGTATQNRKTGDKATAVFINSFSSKTLLHVYIPKTGMYIRFDPEKVYEPKNR</sequence>
<accession>A0AAJ4X9B3</accession>
<reference evidence="1 2" key="1">
    <citation type="submission" date="2017-06" db="EMBL/GenBank/DDBJ databases">
        <authorList>
            <consortium name="Pathogen Informatics"/>
        </authorList>
    </citation>
    <scope>NUCLEOTIDE SEQUENCE [LARGE SCALE GENOMIC DNA]</scope>
    <source>
        <strain evidence="1 2">NCTC12149</strain>
    </source>
</reference>
<dbReference type="EMBL" id="LT906468">
    <property type="protein sequence ID" value="SNV37440.1"/>
    <property type="molecule type" value="Genomic_DNA"/>
</dbReference>
<dbReference type="InterPro" id="IPR022385">
    <property type="entry name" value="Rhs_assc_core"/>
</dbReference>
<dbReference type="Proteomes" id="UP000215355">
    <property type="component" value="Chromosome 1"/>
</dbReference>
<dbReference type="InterPro" id="IPR028218">
    <property type="entry name" value="Toxin-JAB1"/>
</dbReference>
<dbReference type="NCBIfam" id="TIGR03696">
    <property type="entry name" value="Rhs_assc_core"/>
    <property type="match status" value="1"/>
</dbReference>
<evidence type="ECO:0000313" key="1">
    <source>
        <dbReference type="EMBL" id="SNV37440.1"/>
    </source>
</evidence>
<dbReference type="Pfam" id="PF15659">
    <property type="entry name" value="Toxin-JAB1"/>
    <property type="match status" value="1"/>
</dbReference>
<evidence type="ECO:0000313" key="2">
    <source>
        <dbReference type="Proteomes" id="UP000215355"/>
    </source>
</evidence>
<protein>
    <submittedName>
        <fullName evidence="1">RHS repeat-associated core domain</fullName>
    </submittedName>
</protein>
<name>A0AAJ4X9B3_9SPHI</name>
<proteinExistence type="predicted"/>
<organism evidence="1 2">
    <name type="scientific">Sphingobacterium mizutaii</name>
    <dbReference type="NCBI Taxonomy" id="1010"/>
    <lineage>
        <taxon>Bacteria</taxon>
        <taxon>Pseudomonadati</taxon>
        <taxon>Bacteroidota</taxon>
        <taxon>Sphingobacteriia</taxon>
        <taxon>Sphingobacteriales</taxon>
        <taxon>Sphingobacteriaceae</taxon>
        <taxon>Sphingobacterium</taxon>
    </lineage>
</organism>
<dbReference type="Gene3D" id="2.180.10.10">
    <property type="entry name" value="RHS repeat-associated core"/>
    <property type="match status" value="1"/>
</dbReference>
<dbReference type="AlphaFoldDB" id="A0AAJ4X9B3"/>
<dbReference type="KEGG" id="smiz:4412673_00211"/>
<gene>
    <name evidence="1" type="ORF">SAMEA4412673_00211</name>
</gene>